<accession>A0A5S5D3F3</accession>
<feature type="domain" description="RNA polymerase sigma factor 70 region 4 type 2" evidence="6">
    <location>
        <begin position="115"/>
        <end position="167"/>
    </location>
</feature>
<dbReference type="Proteomes" id="UP000325105">
    <property type="component" value="Unassembled WGS sequence"/>
</dbReference>
<dbReference type="InterPro" id="IPR007627">
    <property type="entry name" value="RNA_pol_sigma70_r2"/>
</dbReference>
<keyword evidence="2" id="KW-0805">Transcription regulation</keyword>
<dbReference type="GO" id="GO:0003677">
    <property type="term" value="F:DNA binding"/>
    <property type="evidence" value="ECO:0007669"/>
    <property type="project" value="InterPro"/>
</dbReference>
<dbReference type="EMBL" id="VNHX01000028">
    <property type="protein sequence ID" value="TYP89332.1"/>
    <property type="molecule type" value="Genomic_DNA"/>
</dbReference>
<dbReference type="Gene3D" id="1.10.10.10">
    <property type="entry name" value="Winged helix-like DNA-binding domain superfamily/Winged helix DNA-binding domain"/>
    <property type="match status" value="1"/>
</dbReference>
<feature type="domain" description="RNA polymerase sigma-70 region 2" evidence="5">
    <location>
        <begin position="22"/>
        <end position="87"/>
    </location>
</feature>
<dbReference type="AlphaFoldDB" id="A0A5S5D3F3"/>
<dbReference type="InterPro" id="IPR013325">
    <property type="entry name" value="RNA_pol_sigma_r2"/>
</dbReference>
<dbReference type="GO" id="GO:0006352">
    <property type="term" value="P:DNA-templated transcription initiation"/>
    <property type="evidence" value="ECO:0007669"/>
    <property type="project" value="InterPro"/>
</dbReference>
<evidence type="ECO:0000313" key="7">
    <source>
        <dbReference type="EMBL" id="TYP89332.1"/>
    </source>
</evidence>
<dbReference type="InterPro" id="IPR014327">
    <property type="entry name" value="RNA_pol_sigma70_bacteroid"/>
</dbReference>
<evidence type="ECO:0000256" key="3">
    <source>
        <dbReference type="ARBA" id="ARBA00023082"/>
    </source>
</evidence>
<dbReference type="PANTHER" id="PTHR43133">
    <property type="entry name" value="RNA POLYMERASE ECF-TYPE SIGMA FACTO"/>
    <property type="match status" value="1"/>
</dbReference>
<dbReference type="SUPFAM" id="SSF88946">
    <property type="entry name" value="Sigma2 domain of RNA polymerase sigma factors"/>
    <property type="match status" value="1"/>
</dbReference>
<dbReference type="Pfam" id="PF04542">
    <property type="entry name" value="Sigma70_r2"/>
    <property type="match status" value="1"/>
</dbReference>
<dbReference type="NCBIfam" id="TIGR02985">
    <property type="entry name" value="Sig70_bacteroi1"/>
    <property type="match status" value="1"/>
</dbReference>
<dbReference type="NCBIfam" id="TIGR02937">
    <property type="entry name" value="sigma70-ECF"/>
    <property type="match status" value="1"/>
</dbReference>
<dbReference type="Pfam" id="PF08281">
    <property type="entry name" value="Sigma70_r4_2"/>
    <property type="match status" value="1"/>
</dbReference>
<dbReference type="OrthoDB" id="1100095at2"/>
<comment type="caution">
    <text evidence="7">The sequence shown here is derived from an EMBL/GenBank/DDBJ whole genome shotgun (WGS) entry which is preliminary data.</text>
</comment>
<dbReference type="InterPro" id="IPR039425">
    <property type="entry name" value="RNA_pol_sigma-70-like"/>
</dbReference>
<dbReference type="InterPro" id="IPR014284">
    <property type="entry name" value="RNA_pol_sigma-70_dom"/>
</dbReference>
<dbReference type="InterPro" id="IPR013324">
    <property type="entry name" value="RNA_pol_sigma_r3/r4-like"/>
</dbReference>
<evidence type="ECO:0000256" key="2">
    <source>
        <dbReference type="ARBA" id="ARBA00023015"/>
    </source>
</evidence>
<organism evidence="7 8">
    <name type="scientific">Sphingobacterium allocomposti</name>
    <dbReference type="NCBI Taxonomy" id="415956"/>
    <lineage>
        <taxon>Bacteria</taxon>
        <taxon>Pseudomonadati</taxon>
        <taxon>Bacteroidota</taxon>
        <taxon>Sphingobacteriia</taxon>
        <taxon>Sphingobacteriales</taxon>
        <taxon>Sphingobacteriaceae</taxon>
        <taxon>Sphingobacterium</taxon>
    </lineage>
</organism>
<evidence type="ECO:0000256" key="4">
    <source>
        <dbReference type="ARBA" id="ARBA00023163"/>
    </source>
</evidence>
<comment type="similarity">
    <text evidence="1">Belongs to the sigma-70 factor family. ECF subfamily.</text>
</comment>
<reference evidence="7 8" key="1">
    <citation type="submission" date="2019-07" db="EMBL/GenBank/DDBJ databases">
        <title>Genomic Encyclopedia of Archaeal and Bacterial Type Strains, Phase II (KMG-II): from individual species to whole genera.</title>
        <authorList>
            <person name="Goeker M."/>
        </authorList>
    </citation>
    <scope>NUCLEOTIDE SEQUENCE [LARGE SCALE GENOMIC DNA]</scope>
    <source>
        <strain evidence="7 8">DSM 18850</strain>
    </source>
</reference>
<proteinExistence type="inferred from homology"/>
<evidence type="ECO:0000259" key="6">
    <source>
        <dbReference type="Pfam" id="PF08281"/>
    </source>
</evidence>
<dbReference type="GO" id="GO:0016987">
    <property type="term" value="F:sigma factor activity"/>
    <property type="evidence" value="ECO:0007669"/>
    <property type="project" value="UniProtKB-KW"/>
</dbReference>
<evidence type="ECO:0000256" key="1">
    <source>
        <dbReference type="ARBA" id="ARBA00010641"/>
    </source>
</evidence>
<keyword evidence="4" id="KW-0804">Transcription</keyword>
<sequence length="186" mass="22304">MLTKMNKQPMLLEKEKKFEEVFRTHFQELHRYAFKILGDSDAAQETVQQVFLKLWEKDGQYDIHTSIRAYLYRAVYNESINLLKREQHKARYQAHQQYTNRDESFLHQNDHELKQQLYAALSKLPEKSRMVFEMSRFQELKYQEIADALSLSLKTVEGHMTKALKHLRVHLADYLNIVTLIIMTRL</sequence>
<name>A0A5S5D3F3_9SPHI</name>
<keyword evidence="3" id="KW-0731">Sigma factor</keyword>
<evidence type="ECO:0000313" key="8">
    <source>
        <dbReference type="Proteomes" id="UP000325105"/>
    </source>
</evidence>
<keyword evidence="8" id="KW-1185">Reference proteome</keyword>
<gene>
    <name evidence="7" type="ORF">BC792_12851</name>
</gene>
<dbReference type="InterPro" id="IPR013249">
    <property type="entry name" value="RNA_pol_sigma70_r4_t2"/>
</dbReference>
<dbReference type="SUPFAM" id="SSF88659">
    <property type="entry name" value="Sigma3 and sigma4 domains of RNA polymerase sigma factors"/>
    <property type="match status" value="1"/>
</dbReference>
<protein>
    <submittedName>
        <fullName evidence="7">RNA polymerase sigma-70 factor (ECF subfamily)</fullName>
    </submittedName>
</protein>
<dbReference type="CDD" id="cd06171">
    <property type="entry name" value="Sigma70_r4"/>
    <property type="match status" value="1"/>
</dbReference>
<dbReference type="Gene3D" id="1.10.1740.10">
    <property type="match status" value="1"/>
</dbReference>
<evidence type="ECO:0000259" key="5">
    <source>
        <dbReference type="Pfam" id="PF04542"/>
    </source>
</evidence>
<dbReference type="InterPro" id="IPR036388">
    <property type="entry name" value="WH-like_DNA-bd_sf"/>
</dbReference>
<dbReference type="PANTHER" id="PTHR43133:SF46">
    <property type="entry name" value="RNA POLYMERASE SIGMA-70 FACTOR ECF SUBFAMILY"/>
    <property type="match status" value="1"/>
</dbReference>